<comment type="cofactor">
    <cofactor evidence="1">
        <name>heme</name>
        <dbReference type="ChEBI" id="CHEBI:30413"/>
    </cofactor>
</comment>
<sequence length="465" mass="49374">MALRTLGTAPWKAASLPRPRSGDGPGDHDPAAVSRALFELGSAACRRDPHPVLNALREAGPVLRTREGLLVATSHAVVSRLLADPSWAMIDAGWRDGVTPGWQDNGALRIIHGSLLGLDGPDHARHRRLTIGALTRAAVERLRPRLAGIVDRLLDEFVDALRAAPNSADPNPAGVGAAADFHRLVAARLPALALCALFGLPESDHGFLAACARELAYAHEFGPSRAQLRAAAEQADVLTRYLRTVQAAPDGLLAELRRQAPDHLDDIVGLVGGTVVVAGWETTTFSLGDVVSLLARFPDQAERVRQDPYLVRSAVEEMLRFEPPVLAVMRRATAAGELGGEEVAVGQPALLLIGAAHRDPAAFPEPEYFDVSRFEAGRAEVGRAGVGHAGVGHAELGRAGAEGAPPPRALTFGRGAHLCVGMHLNRLEVELVLAGLLERLPVWSAEGVYAPGRILRSFSSLTLRC</sequence>
<dbReference type="InterPro" id="IPR017972">
    <property type="entry name" value="Cyt_P450_CS"/>
</dbReference>
<dbReference type="InterPro" id="IPR036396">
    <property type="entry name" value="Cyt_P450_sf"/>
</dbReference>
<dbReference type="InterPro" id="IPR001128">
    <property type="entry name" value="Cyt_P450"/>
</dbReference>
<comment type="similarity">
    <text evidence="2 8">Belongs to the cytochrome P450 family.</text>
</comment>
<dbReference type="Proteomes" id="UP001500751">
    <property type="component" value="Unassembled WGS sequence"/>
</dbReference>
<evidence type="ECO:0000256" key="9">
    <source>
        <dbReference type="SAM" id="MobiDB-lite"/>
    </source>
</evidence>
<gene>
    <name evidence="10" type="ORF">GCM10009839_92000</name>
</gene>
<evidence type="ECO:0000256" key="2">
    <source>
        <dbReference type="ARBA" id="ARBA00010617"/>
    </source>
</evidence>
<evidence type="ECO:0000256" key="6">
    <source>
        <dbReference type="ARBA" id="ARBA00023004"/>
    </source>
</evidence>
<accession>A0ABP5HBA5</accession>
<dbReference type="InterPro" id="IPR002397">
    <property type="entry name" value="Cyt_P450_B"/>
</dbReference>
<keyword evidence="3 8" id="KW-0349">Heme</keyword>
<keyword evidence="6 8" id="KW-0408">Iron</keyword>
<evidence type="ECO:0000256" key="8">
    <source>
        <dbReference type="RuleBase" id="RU000461"/>
    </source>
</evidence>
<keyword evidence="4 8" id="KW-0479">Metal-binding</keyword>
<evidence type="ECO:0000313" key="11">
    <source>
        <dbReference type="Proteomes" id="UP001500751"/>
    </source>
</evidence>
<keyword evidence="11" id="KW-1185">Reference proteome</keyword>
<dbReference type="PRINTS" id="PR00385">
    <property type="entry name" value="P450"/>
</dbReference>
<dbReference type="Gene3D" id="1.10.630.10">
    <property type="entry name" value="Cytochrome P450"/>
    <property type="match status" value="1"/>
</dbReference>
<dbReference type="Pfam" id="PF00067">
    <property type="entry name" value="p450"/>
    <property type="match status" value="1"/>
</dbReference>
<keyword evidence="7 8" id="KW-0503">Monooxygenase</keyword>
<name>A0ABP5HBA5_9ACTN</name>
<evidence type="ECO:0000313" key="10">
    <source>
        <dbReference type="EMBL" id="GAA2065926.1"/>
    </source>
</evidence>
<dbReference type="RefSeq" id="WP_344672093.1">
    <property type="nucleotide sequence ID" value="NZ_BAAAQN010000106.1"/>
</dbReference>
<evidence type="ECO:0000256" key="3">
    <source>
        <dbReference type="ARBA" id="ARBA00022617"/>
    </source>
</evidence>
<evidence type="ECO:0000256" key="4">
    <source>
        <dbReference type="ARBA" id="ARBA00022723"/>
    </source>
</evidence>
<dbReference type="SUPFAM" id="SSF48264">
    <property type="entry name" value="Cytochrome P450"/>
    <property type="match status" value="1"/>
</dbReference>
<feature type="region of interest" description="Disordered" evidence="9">
    <location>
        <begin position="1"/>
        <end position="31"/>
    </location>
</feature>
<proteinExistence type="inferred from homology"/>
<evidence type="ECO:0000256" key="1">
    <source>
        <dbReference type="ARBA" id="ARBA00001971"/>
    </source>
</evidence>
<dbReference type="PANTHER" id="PTHR46696:SF5">
    <property type="entry name" value="CYTOCHROME P450 BJ-1"/>
    <property type="match status" value="1"/>
</dbReference>
<keyword evidence="5 8" id="KW-0560">Oxidoreductase</keyword>
<reference evidence="11" key="1">
    <citation type="journal article" date="2019" name="Int. J. Syst. Evol. Microbiol.">
        <title>The Global Catalogue of Microorganisms (GCM) 10K type strain sequencing project: providing services to taxonomists for standard genome sequencing and annotation.</title>
        <authorList>
            <consortium name="The Broad Institute Genomics Platform"/>
            <consortium name="The Broad Institute Genome Sequencing Center for Infectious Disease"/>
            <person name="Wu L."/>
            <person name="Ma J."/>
        </authorList>
    </citation>
    <scope>NUCLEOTIDE SEQUENCE [LARGE SCALE GENOMIC DNA]</scope>
    <source>
        <strain evidence="11">JCM 16014</strain>
    </source>
</reference>
<organism evidence="10 11">
    <name type="scientific">Catenulispora yoronensis</name>
    <dbReference type="NCBI Taxonomy" id="450799"/>
    <lineage>
        <taxon>Bacteria</taxon>
        <taxon>Bacillati</taxon>
        <taxon>Actinomycetota</taxon>
        <taxon>Actinomycetes</taxon>
        <taxon>Catenulisporales</taxon>
        <taxon>Catenulisporaceae</taxon>
        <taxon>Catenulispora</taxon>
    </lineage>
</organism>
<evidence type="ECO:0000256" key="5">
    <source>
        <dbReference type="ARBA" id="ARBA00023002"/>
    </source>
</evidence>
<dbReference type="EMBL" id="BAAAQN010000106">
    <property type="protein sequence ID" value="GAA2065926.1"/>
    <property type="molecule type" value="Genomic_DNA"/>
</dbReference>
<dbReference type="PRINTS" id="PR00359">
    <property type="entry name" value="BP450"/>
</dbReference>
<dbReference type="PANTHER" id="PTHR46696">
    <property type="entry name" value="P450, PUTATIVE (EUROFUNG)-RELATED"/>
    <property type="match status" value="1"/>
</dbReference>
<comment type="caution">
    <text evidence="10">The sequence shown here is derived from an EMBL/GenBank/DDBJ whole genome shotgun (WGS) entry which is preliminary data.</text>
</comment>
<evidence type="ECO:0000256" key="7">
    <source>
        <dbReference type="ARBA" id="ARBA00023033"/>
    </source>
</evidence>
<protein>
    <submittedName>
        <fullName evidence="10">Cytochrome P450</fullName>
    </submittedName>
</protein>
<dbReference type="PROSITE" id="PS00086">
    <property type="entry name" value="CYTOCHROME_P450"/>
    <property type="match status" value="1"/>
</dbReference>